<evidence type="ECO:0000313" key="1">
    <source>
        <dbReference type="EMBL" id="EFZ38142.1"/>
    </source>
</evidence>
<dbReference type="Proteomes" id="UP000005580">
    <property type="component" value="Unassembled WGS sequence"/>
</dbReference>
<reference evidence="1" key="1">
    <citation type="submission" date="2011-01" db="EMBL/GenBank/DDBJ databases">
        <authorList>
            <person name="Muzny D."/>
            <person name="Qin X."/>
            <person name="Buhay C."/>
            <person name="Dugan-Rocha S."/>
            <person name="Ding Y."/>
            <person name="Chen G."/>
            <person name="Hawes A."/>
            <person name="Holder M."/>
            <person name="Jhangiani S."/>
            <person name="Johnson A."/>
            <person name="Khan Z."/>
            <person name="Li Z."/>
            <person name="Liu W."/>
            <person name="Liu X."/>
            <person name="Perez L."/>
            <person name="Shen H."/>
            <person name="Wang Q."/>
            <person name="Watt J."/>
            <person name="Xi L."/>
            <person name="Xin Y."/>
            <person name="Zhou J."/>
            <person name="Deng J."/>
            <person name="Jiang H."/>
            <person name="Liu Y."/>
            <person name="Qu J."/>
            <person name="Song X.-Z."/>
            <person name="Zhang L."/>
            <person name="Villasana D."/>
            <person name="Johnson A."/>
            <person name="Liu J."/>
            <person name="Liyanage D."/>
            <person name="Lorensuhewa L."/>
            <person name="Robinson T."/>
            <person name="Song A."/>
            <person name="Song B.-B."/>
            <person name="Dinh H."/>
            <person name="Thornton R."/>
            <person name="Coyle M."/>
            <person name="Francisco L."/>
            <person name="Jackson L."/>
            <person name="Javaid M."/>
            <person name="Korchina V."/>
            <person name="Kovar C."/>
            <person name="Mata R."/>
            <person name="Mathew T."/>
            <person name="Ngo R."/>
            <person name="Nguyen L."/>
            <person name="Nguyen N."/>
            <person name="Okwuonu G."/>
            <person name="Ongeri F."/>
            <person name="Pham C."/>
            <person name="Simmons D."/>
            <person name="Wilczek-Boney K."/>
            <person name="Hale W."/>
            <person name="Jakkamsetti A."/>
            <person name="Pham P."/>
            <person name="Ruth R."/>
            <person name="San Lucas F."/>
            <person name="Warren J."/>
            <person name="Zhang J."/>
            <person name="Zhao Z."/>
            <person name="Zhou C."/>
            <person name="Zhu D."/>
            <person name="Lee S."/>
            <person name="Bess C."/>
            <person name="Blankenburg K."/>
            <person name="Forbes L."/>
            <person name="Fu Q."/>
            <person name="Gubbala S."/>
            <person name="Hirani K."/>
            <person name="Jayaseelan J.C."/>
            <person name="Lara F."/>
            <person name="Munidasa M."/>
            <person name="Palculict T."/>
            <person name="Patil S."/>
            <person name="Pu L.-L."/>
            <person name="Saada N."/>
            <person name="Tang L."/>
            <person name="Weissenberger G."/>
            <person name="Zhu Y."/>
            <person name="Hemphill L."/>
            <person name="Shang Y."/>
            <person name="Youmans B."/>
            <person name="Ayvaz T."/>
            <person name="Ross M."/>
            <person name="Santibanez J."/>
            <person name="Aqrawi P."/>
            <person name="Gross S."/>
            <person name="Joshi V."/>
            <person name="Fowler G."/>
            <person name="Nazareth L."/>
            <person name="Reid J."/>
            <person name="Worley K."/>
            <person name="Petrosino J."/>
            <person name="Highlander S."/>
            <person name="Gibbs R."/>
        </authorList>
    </citation>
    <scope>NUCLEOTIDE SEQUENCE [LARGE SCALE GENOMIC DNA]</scope>
    <source>
        <strain evidence="1">ATCC 33269</strain>
    </source>
</reference>
<dbReference type="EMBL" id="AEPE02000002">
    <property type="protein sequence ID" value="EFZ38142.1"/>
    <property type="molecule type" value="Genomic_DNA"/>
</dbReference>
<proteinExistence type="predicted"/>
<sequence>MQGVSILFRKPLHPYFIAYGLRTAVTIPTYRHSIGHRHGFYVQ</sequence>
<dbReference type="HOGENOM" id="CLU_3237778_0_0_10"/>
<name>E7RN11_9BACT</name>
<keyword evidence="2" id="KW-1185">Reference proteome</keyword>
<accession>E7RN11</accession>
<gene>
    <name evidence="1" type="ORF">HMPREF0663_10511</name>
</gene>
<organism evidence="1 2">
    <name type="scientific">Hoylesella oralis ATCC 33269</name>
    <dbReference type="NCBI Taxonomy" id="873533"/>
    <lineage>
        <taxon>Bacteria</taxon>
        <taxon>Pseudomonadati</taxon>
        <taxon>Bacteroidota</taxon>
        <taxon>Bacteroidia</taxon>
        <taxon>Bacteroidales</taxon>
        <taxon>Prevotellaceae</taxon>
        <taxon>Hoylesella</taxon>
    </lineage>
</organism>
<protein>
    <submittedName>
        <fullName evidence="1">Uncharacterized protein</fullName>
    </submittedName>
</protein>
<dbReference type="AlphaFoldDB" id="E7RN11"/>
<comment type="caution">
    <text evidence="1">The sequence shown here is derived from an EMBL/GenBank/DDBJ whole genome shotgun (WGS) entry which is preliminary data.</text>
</comment>
<evidence type="ECO:0000313" key="2">
    <source>
        <dbReference type="Proteomes" id="UP000005580"/>
    </source>
</evidence>